<accession>A0ABT0CF70</accession>
<dbReference type="Proteomes" id="UP000830835">
    <property type="component" value="Unassembled WGS sequence"/>
</dbReference>
<proteinExistence type="predicted"/>
<evidence type="ECO:0008006" key="3">
    <source>
        <dbReference type="Google" id="ProtNLM"/>
    </source>
</evidence>
<dbReference type="Gene3D" id="3.30.70.2940">
    <property type="match status" value="1"/>
</dbReference>
<name>A0ABT0CF70_THEVL</name>
<dbReference type="Pfam" id="PF09700">
    <property type="entry name" value="Cas_Cmr3"/>
    <property type="match status" value="1"/>
</dbReference>
<evidence type="ECO:0000313" key="2">
    <source>
        <dbReference type="Proteomes" id="UP000830835"/>
    </source>
</evidence>
<comment type="caution">
    <text evidence="1">The sequence shown here is derived from an EMBL/GenBank/DDBJ whole genome shotgun (WGS) entry which is preliminary data.</text>
</comment>
<protein>
    <recommendedName>
        <fullName evidence="3">CRISPR-associated protein</fullName>
    </recommendedName>
</protein>
<organism evidence="1 2">
    <name type="scientific">Thermostichus vulcanus str. 'Rupite'</name>
    <dbReference type="NCBI Taxonomy" id="2813851"/>
    <lineage>
        <taxon>Bacteria</taxon>
        <taxon>Bacillati</taxon>
        <taxon>Cyanobacteriota</taxon>
        <taxon>Cyanophyceae</taxon>
        <taxon>Thermostichales</taxon>
        <taxon>Thermostichaceae</taxon>
        <taxon>Thermostichus</taxon>
    </lineage>
</organism>
<evidence type="ECO:0000313" key="1">
    <source>
        <dbReference type="EMBL" id="MCJ2544430.1"/>
    </source>
</evidence>
<sequence>MSEIQLATLHWYALDPIDVLLFRESKPFSPGEGSWAKGLFPPMPTTIFQALRSALLYTPNTPKKERHLRFLGPFLLDQENTLWLPTPKDLLAMGHYDPNADPAQIDDTPEELAEGDKYQRLQPVQEDHWKHIQWDDQNLPPLVPPPLEEGEYIKGRPQPWIRASALSAYLEGQLPQSSDFQGDPWDTQVLPHIDIQPDTRQVKDEAGYFTEVAIRLRPGWRLAAAISTRIPSTTVRLGGEGHRALVAPLENWDPGIDWDRFRERTGSVAYLLTPGLAQAEEAAPIYQAYPSQWQPHLAGCATDRALLWGGISAIRRRQQDSEQSEKADFALLPQRAFIPAGTVYHFKQDPPPPLRQLLGNPCAQFQTFESLNYGTLLWGK</sequence>
<dbReference type="RefSeq" id="WP_244352993.1">
    <property type="nucleotide sequence ID" value="NZ_JAFIRA010000065.1"/>
</dbReference>
<dbReference type="InterPro" id="IPR019117">
    <property type="entry name" value="CRISPR-assoc_protein_Cmr3"/>
</dbReference>
<reference evidence="1" key="1">
    <citation type="submission" date="2021-02" db="EMBL/GenBank/DDBJ databases">
        <title>The CRISPR/cas machinery reduction and long-range gene transfer in the hot spring cyanobacterium Synechococcus.</title>
        <authorList>
            <person name="Dvorak P."/>
            <person name="Jahodarova E."/>
            <person name="Hasler P."/>
            <person name="Poulickova A."/>
        </authorList>
    </citation>
    <scope>NUCLEOTIDE SEQUENCE</scope>
    <source>
        <strain evidence="1">Rupite</strain>
    </source>
</reference>
<keyword evidence="2" id="KW-1185">Reference proteome</keyword>
<gene>
    <name evidence="1" type="ORF">JX360_16210</name>
</gene>
<dbReference type="EMBL" id="JAFIRA010000065">
    <property type="protein sequence ID" value="MCJ2544430.1"/>
    <property type="molecule type" value="Genomic_DNA"/>
</dbReference>